<reference evidence="1 2" key="1">
    <citation type="submission" date="2020-07" db="EMBL/GenBank/DDBJ databases">
        <title>Taxonomic revisions and descriptions of new bacterial species based on genomic comparisons in the high-G+C-content subgroup of the family Alcaligenaceae.</title>
        <authorList>
            <person name="Szabo A."/>
            <person name="Felfoldi T."/>
        </authorList>
    </citation>
    <scope>NUCLEOTIDE SEQUENCE [LARGE SCALE GENOMIC DNA]</scope>
    <source>
        <strain evidence="1 2">DSM 25264</strain>
    </source>
</reference>
<dbReference type="RefSeq" id="WP_129967539.1">
    <property type="nucleotide sequence ID" value="NZ_JACCEW010000001.1"/>
</dbReference>
<sequence>MTHIPADIRLTDELERQLMQQAIEEQFRFKPMVALKNLFAKISGSAHKAAPAAIAPRTVEHAG</sequence>
<dbReference type="EMBL" id="JACCEW010000001">
    <property type="protein sequence ID" value="NYT35627.1"/>
    <property type="molecule type" value="Genomic_DNA"/>
</dbReference>
<comment type="caution">
    <text evidence="1">The sequence shown here is derived from an EMBL/GenBank/DDBJ whole genome shotgun (WGS) entry which is preliminary data.</text>
</comment>
<evidence type="ECO:0000313" key="2">
    <source>
        <dbReference type="Proteomes" id="UP000580517"/>
    </source>
</evidence>
<proteinExistence type="predicted"/>
<dbReference type="Proteomes" id="UP000580517">
    <property type="component" value="Unassembled WGS sequence"/>
</dbReference>
<accession>A0A853F6N4</accession>
<gene>
    <name evidence="1" type="ORF">H0A68_01985</name>
</gene>
<organism evidence="1 2">
    <name type="scientific">Allopusillimonas soli</name>
    <dbReference type="NCBI Taxonomy" id="659016"/>
    <lineage>
        <taxon>Bacteria</taxon>
        <taxon>Pseudomonadati</taxon>
        <taxon>Pseudomonadota</taxon>
        <taxon>Betaproteobacteria</taxon>
        <taxon>Burkholderiales</taxon>
        <taxon>Alcaligenaceae</taxon>
        <taxon>Allopusillimonas</taxon>
    </lineage>
</organism>
<name>A0A853F6N4_9BURK</name>
<keyword evidence="2" id="KW-1185">Reference proteome</keyword>
<protein>
    <submittedName>
        <fullName evidence="1">Uncharacterized protein</fullName>
    </submittedName>
</protein>
<dbReference type="AlphaFoldDB" id="A0A853F6N4"/>
<evidence type="ECO:0000313" key="1">
    <source>
        <dbReference type="EMBL" id="NYT35627.1"/>
    </source>
</evidence>
<dbReference type="OrthoDB" id="8689440at2"/>